<feature type="compositionally biased region" description="Polar residues" evidence="1">
    <location>
        <begin position="436"/>
        <end position="448"/>
    </location>
</feature>
<dbReference type="Proteomes" id="UP000037035">
    <property type="component" value="Unassembled WGS sequence"/>
</dbReference>
<feature type="compositionally biased region" description="Polar residues" evidence="1">
    <location>
        <begin position="529"/>
        <end position="541"/>
    </location>
</feature>
<feature type="region of interest" description="Disordered" evidence="1">
    <location>
        <begin position="421"/>
        <end position="625"/>
    </location>
</feature>
<dbReference type="EMBL" id="LAVV01015625">
    <property type="protein sequence ID" value="KNZ43737.1"/>
    <property type="molecule type" value="Genomic_DNA"/>
</dbReference>
<feature type="compositionally biased region" description="Polar residues" evidence="1">
    <location>
        <begin position="250"/>
        <end position="265"/>
    </location>
</feature>
<protein>
    <submittedName>
        <fullName evidence="2">Uncharacterized protein</fullName>
    </submittedName>
</protein>
<feature type="compositionally biased region" description="Low complexity" evidence="1">
    <location>
        <begin position="554"/>
        <end position="580"/>
    </location>
</feature>
<dbReference type="AlphaFoldDB" id="A0A0L6U5W5"/>
<feature type="compositionally biased region" description="Polar residues" evidence="1">
    <location>
        <begin position="497"/>
        <end position="522"/>
    </location>
</feature>
<evidence type="ECO:0000313" key="3">
    <source>
        <dbReference type="Proteomes" id="UP000037035"/>
    </source>
</evidence>
<reference evidence="2 3" key="1">
    <citation type="submission" date="2015-08" db="EMBL/GenBank/DDBJ databases">
        <title>Next Generation Sequencing and Analysis of the Genome of Puccinia sorghi L Schw, the Causal Agent of Maize Common Rust.</title>
        <authorList>
            <person name="Rochi L."/>
            <person name="Burguener G."/>
            <person name="Darino M."/>
            <person name="Turjanski A."/>
            <person name="Kreff E."/>
            <person name="Dieguez M.J."/>
            <person name="Sacco F."/>
        </authorList>
    </citation>
    <scope>NUCLEOTIDE SEQUENCE [LARGE SCALE GENOMIC DNA]</scope>
    <source>
        <strain evidence="2 3">RO10H11247</strain>
    </source>
</reference>
<evidence type="ECO:0000256" key="1">
    <source>
        <dbReference type="SAM" id="MobiDB-lite"/>
    </source>
</evidence>
<keyword evidence="3" id="KW-1185">Reference proteome</keyword>
<feature type="region of interest" description="Disordered" evidence="1">
    <location>
        <begin position="241"/>
        <end position="297"/>
    </location>
</feature>
<comment type="caution">
    <text evidence="2">The sequence shown here is derived from an EMBL/GenBank/DDBJ whole genome shotgun (WGS) entry which is preliminary data.</text>
</comment>
<sequence length="701" mass="78750">MNAILLPVFGGELHEPWELHELRLLSWLRVHQIQEDNDQLRIDCLILSLKPNSTPLSWFHAQPSDLRSSFVHALNLLRNKYGSDLRKEMQRLSALNCLEVRSFRDSEHKTEMVFELINELEQLLTCGSVDQDVQRREYLLRCFRGFSGALKMMNRTTSYDGAVLAALNWESSVISKAEEAMIQAGIKRQLGQKSQNAQTRTKRKSNPNRPVNQPMQQEAGELNNNFTTQDFQANMGPIRLHPDVYHKTHPPSSQEKPFQSSSHPLQQRYGDNVDYGKPGYNQETLQNKPDQSNHPVYNASSVSANAYAEPPPREDTDPSQMMESLVDPHIATDQFPNNHTQRFDDQPNNYERLAQMNTNDQEVLNNTSYPQKFQMKPLVYDPKKNPYPPPEQLPENRNQVQQSLLNFPIPHLLKRTNQNLTTSANQPSAPPARLQANGNRSTNPSQPDSIPFPSVTARGPAIPSFQPTRSSPIPPKAGESQPQSAMMLPGSSSSSSHQHGTLPNLDSTLNFEGYSNTTSAQFSFHPLSQRRSTGTLPSSQRRPSKLVKLRRNESSSSNNSSVGRGSSSSLRQIRNFIGGINRRRSQVSQSGDESDSTQDCVPNTPSPLDARGIGSGLESDGNERIRPMQIQFSRLFRKHNHPEHLRQAHRSMLVSRHKPGAGSQKTADSKKGQVRAQDVNSAADGVVEEFFSQRGRTGKRV</sequence>
<proteinExistence type="predicted"/>
<dbReference type="OrthoDB" id="2505216at2759"/>
<feature type="region of interest" description="Disordered" evidence="1">
    <location>
        <begin position="653"/>
        <end position="701"/>
    </location>
</feature>
<evidence type="ECO:0000313" key="2">
    <source>
        <dbReference type="EMBL" id="KNZ43737.1"/>
    </source>
</evidence>
<feature type="compositionally biased region" description="Polar residues" evidence="1">
    <location>
        <begin position="586"/>
        <end position="603"/>
    </location>
</feature>
<feature type="region of interest" description="Disordered" evidence="1">
    <location>
        <begin position="187"/>
        <end position="215"/>
    </location>
</feature>
<dbReference type="VEuPathDB" id="FungiDB:VP01_991g4"/>
<accession>A0A0L6U5W5</accession>
<gene>
    <name evidence="2" type="ORF">VP01_991g4</name>
</gene>
<organism evidence="2 3">
    <name type="scientific">Puccinia sorghi</name>
    <dbReference type="NCBI Taxonomy" id="27349"/>
    <lineage>
        <taxon>Eukaryota</taxon>
        <taxon>Fungi</taxon>
        <taxon>Dikarya</taxon>
        <taxon>Basidiomycota</taxon>
        <taxon>Pucciniomycotina</taxon>
        <taxon>Pucciniomycetes</taxon>
        <taxon>Pucciniales</taxon>
        <taxon>Pucciniaceae</taxon>
        <taxon>Puccinia</taxon>
    </lineage>
</organism>
<name>A0A0L6U5W5_9BASI</name>
<feature type="compositionally biased region" description="Polar residues" evidence="1">
    <location>
        <begin position="281"/>
        <end position="295"/>
    </location>
</feature>